<dbReference type="EMBL" id="PPPD01000001">
    <property type="protein sequence ID" value="PNY82336.1"/>
    <property type="molecule type" value="Genomic_DNA"/>
</dbReference>
<evidence type="ECO:0000313" key="1">
    <source>
        <dbReference type="EMBL" id="PNY82336.1"/>
    </source>
</evidence>
<gene>
    <name evidence="1" type="ORF">CVO96_14075</name>
</gene>
<dbReference type="Proteomes" id="UP000236379">
    <property type="component" value="Unassembled WGS sequence"/>
</dbReference>
<accession>A0A2K3V0L5</accession>
<dbReference type="RefSeq" id="WP_103312770.1">
    <property type="nucleotide sequence ID" value="NZ_PPPD01000001.1"/>
</dbReference>
<dbReference type="OrthoDB" id="52993at2"/>
<proteinExistence type="predicted"/>
<comment type="caution">
    <text evidence="1">The sequence shown here is derived from an EMBL/GenBank/DDBJ whole genome shotgun (WGS) entry which is preliminary data.</text>
</comment>
<evidence type="ECO:0008006" key="3">
    <source>
        <dbReference type="Google" id="ProtNLM"/>
    </source>
</evidence>
<dbReference type="InterPro" id="IPR011990">
    <property type="entry name" value="TPR-like_helical_dom_sf"/>
</dbReference>
<dbReference type="AlphaFoldDB" id="A0A2K3V0L5"/>
<dbReference type="Gene3D" id="1.25.40.10">
    <property type="entry name" value="Tetratricopeptide repeat domain"/>
    <property type="match status" value="1"/>
</dbReference>
<keyword evidence="2" id="KW-1185">Reference proteome</keyword>
<name>A0A2K3V0L5_9DEIO</name>
<sequence length="538" mass="59194">MNASSSAQLQQLRDGRPEELDAHLTSLQRDFEAGQRSEQELRAAFQAFDVGDTDLSEAFGRWLETCVGSYVAHVALATWLHRRARDLRGGATSDLVSDQGRRGMLHHLQQAEGAARHATTLTSNPLGAWLVVGNVHNAYGCEVGSDDIAAQQYPDWYAEPLRVNPHSLALRRTMLTHLRTEWGGSEEQMLAFVRQQQDAGLLGQTDIQQLWGQYHAYVAHYEWMFRKAYGKALEHARLAADLNEAHAELLFALLTEQNHPAPERSAALERFLGALERHPENGLWYGQAALIGKTDILAPHAQRLGTVLRGMAEAGDADAASVLGVLRQDAPQLGLPDPRPLLIQARERGDVGAANLLVFLAHKDRTLSADQKRDHVLKAADVGSEVAAWEVYSSFGAYRRQFGLDDRARYRYLLRAADAGDNDARFALAQQLRGGFVEVGEDGVLRPVDTPPLQESLDYARHLLGRAAAEGHKGAQRALKKSRETAWDAKTAKRIAVGGVVGEREASRGGRPWWQWWLMASVATGLLRACATLTNGGG</sequence>
<organism evidence="1 2">
    <name type="scientific">Deinococcus koreensis</name>
    <dbReference type="NCBI Taxonomy" id="2054903"/>
    <lineage>
        <taxon>Bacteria</taxon>
        <taxon>Thermotogati</taxon>
        <taxon>Deinococcota</taxon>
        <taxon>Deinococci</taxon>
        <taxon>Deinococcales</taxon>
        <taxon>Deinococcaceae</taxon>
        <taxon>Deinococcus</taxon>
    </lineage>
</organism>
<protein>
    <recommendedName>
        <fullName evidence="3">DUF4034 domain-containing protein</fullName>
    </recommendedName>
</protein>
<reference evidence="1 2" key="1">
    <citation type="submission" date="2018-01" db="EMBL/GenBank/DDBJ databases">
        <title>Deinococcus koreensis sp. nov., a radiation-resistant bacterium isolated from river water.</title>
        <authorList>
            <person name="Choi A."/>
        </authorList>
    </citation>
    <scope>NUCLEOTIDE SEQUENCE [LARGE SCALE GENOMIC DNA]</scope>
    <source>
        <strain evidence="1 2">SJW1-2</strain>
    </source>
</reference>
<evidence type="ECO:0000313" key="2">
    <source>
        <dbReference type="Proteomes" id="UP000236379"/>
    </source>
</evidence>